<name>A0ABU1ZYT1_9CORY</name>
<feature type="transmembrane region" description="Helical" evidence="6">
    <location>
        <begin position="48"/>
        <end position="67"/>
    </location>
</feature>
<feature type="transmembrane region" description="Helical" evidence="6">
    <location>
        <begin position="238"/>
        <end position="256"/>
    </location>
</feature>
<evidence type="ECO:0000256" key="1">
    <source>
        <dbReference type="ARBA" id="ARBA00004651"/>
    </source>
</evidence>
<keyword evidence="3 6" id="KW-0812">Transmembrane</keyword>
<dbReference type="PANTHER" id="PTHR30250">
    <property type="entry name" value="PST FAMILY PREDICTED COLANIC ACID TRANSPORTER"/>
    <property type="match status" value="1"/>
</dbReference>
<evidence type="ECO:0000256" key="4">
    <source>
        <dbReference type="ARBA" id="ARBA00022989"/>
    </source>
</evidence>
<proteinExistence type="predicted"/>
<keyword evidence="2" id="KW-1003">Cell membrane</keyword>
<dbReference type="RefSeq" id="WP_290195125.1">
    <property type="nucleotide sequence ID" value="NZ_CP047654.1"/>
</dbReference>
<feature type="transmembrane region" description="Helical" evidence="6">
    <location>
        <begin position="372"/>
        <end position="395"/>
    </location>
</feature>
<keyword evidence="8" id="KW-1185">Reference proteome</keyword>
<keyword evidence="5 6" id="KW-0472">Membrane</keyword>
<evidence type="ECO:0000256" key="6">
    <source>
        <dbReference type="SAM" id="Phobius"/>
    </source>
</evidence>
<feature type="transmembrane region" description="Helical" evidence="6">
    <location>
        <begin position="120"/>
        <end position="145"/>
    </location>
</feature>
<gene>
    <name evidence="7" type="ORF">J2S39_001591</name>
</gene>
<dbReference type="Proteomes" id="UP001180840">
    <property type="component" value="Unassembled WGS sequence"/>
</dbReference>
<feature type="transmembrane region" description="Helical" evidence="6">
    <location>
        <begin position="88"/>
        <end position="108"/>
    </location>
</feature>
<feature type="transmembrane region" description="Helical" evidence="6">
    <location>
        <begin position="307"/>
        <end position="330"/>
    </location>
</feature>
<keyword evidence="4 6" id="KW-1133">Transmembrane helix</keyword>
<evidence type="ECO:0000313" key="8">
    <source>
        <dbReference type="Proteomes" id="UP001180840"/>
    </source>
</evidence>
<evidence type="ECO:0000256" key="3">
    <source>
        <dbReference type="ARBA" id="ARBA00022692"/>
    </source>
</evidence>
<comment type="caution">
    <text evidence="7">The sequence shown here is derived from an EMBL/GenBank/DDBJ whole genome shotgun (WGS) entry which is preliminary data.</text>
</comment>
<feature type="transmembrane region" description="Helical" evidence="6">
    <location>
        <begin position="21"/>
        <end position="42"/>
    </location>
</feature>
<evidence type="ECO:0000313" key="7">
    <source>
        <dbReference type="EMBL" id="MDR7329915.1"/>
    </source>
</evidence>
<dbReference type="PANTHER" id="PTHR30250:SF28">
    <property type="entry name" value="POLYSACCHARIDE BIOSYNTHESIS PROTEIN"/>
    <property type="match status" value="1"/>
</dbReference>
<feature type="transmembrane region" description="Helical" evidence="6">
    <location>
        <begin position="401"/>
        <end position="423"/>
    </location>
</feature>
<reference evidence="7" key="1">
    <citation type="submission" date="2023-07" db="EMBL/GenBank/DDBJ databases">
        <title>Sequencing the genomes of 1000 actinobacteria strains.</title>
        <authorList>
            <person name="Klenk H.-P."/>
        </authorList>
    </citation>
    <scope>NUCLEOTIDE SEQUENCE</scope>
    <source>
        <strain evidence="7">DSM 107476</strain>
    </source>
</reference>
<feature type="transmembrane region" description="Helical" evidence="6">
    <location>
        <begin position="262"/>
        <end position="286"/>
    </location>
</feature>
<evidence type="ECO:0000256" key="2">
    <source>
        <dbReference type="ARBA" id="ARBA00022475"/>
    </source>
</evidence>
<comment type="subcellular location">
    <subcellularLocation>
        <location evidence="1">Cell membrane</location>
        <topology evidence="1">Multi-pass membrane protein</topology>
    </subcellularLocation>
</comment>
<organism evidence="7 8">
    <name type="scientific">Corynebacterium guangdongense</name>
    <dbReference type="NCBI Taxonomy" id="1783348"/>
    <lineage>
        <taxon>Bacteria</taxon>
        <taxon>Bacillati</taxon>
        <taxon>Actinomycetota</taxon>
        <taxon>Actinomycetes</taxon>
        <taxon>Mycobacteriales</taxon>
        <taxon>Corynebacteriaceae</taxon>
        <taxon>Corynebacterium</taxon>
    </lineage>
</organism>
<dbReference type="InterPro" id="IPR050833">
    <property type="entry name" value="Poly_Biosynth_Transport"/>
</dbReference>
<dbReference type="Pfam" id="PF13440">
    <property type="entry name" value="Polysacc_synt_3"/>
    <property type="match status" value="1"/>
</dbReference>
<protein>
    <submittedName>
        <fullName evidence="7">O-antigen/teichoic acid export membrane protein</fullName>
    </submittedName>
</protein>
<dbReference type="EMBL" id="JAVDXZ010000001">
    <property type="protein sequence ID" value="MDR7329915.1"/>
    <property type="molecule type" value="Genomic_DNA"/>
</dbReference>
<feature type="transmembrane region" description="Helical" evidence="6">
    <location>
        <begin position="342"/>
        <end position="360"/>
    </location>
</feature>
<feature type="transmembrane region" description="Helical" evidence="6">
    <location>
        <begin position="152"/>
        <end position="171"/>
    </location>
</feature>
<sequence>MRKPSVAGIIQNTLMRRIAMVAGGNTLAQLVTIAFAPIITRIYSPEQYGIQGVFLAAISVLSPIVAFRYPMAIVIAEDEQEAFRVRRLSLLVAGANSFVLGLIIVLAPEQLLSRLGLAELGWLVLLLPIAVLLTACQEIAVYGAIRANQFRSLSMVATVHALLLNGSRAIAGRFSPTGVTLAVISTFGPGLYAAMLSLRRRKVPADEKPGKGDMSWKALLREAKSRKDFPLLRTPTDLIYAAGQGAPVILLSSSFGTAVAGWFTLALTAMTLPSNVVGGAVGNVLYSHYAERWRQREPVFRGALKSTLLLVGPGAVLILGSMFAPALFGFFFGQEWREAGEYVRWLAIPTTVIFAQVPAVRLAPVIGRQDFLLVGNIIALAVSLGAVFVSATIWGEPQASVAAFAVSSAVCNLILGLGLLIAAKRADGANQESP</sequence>
<evidence type="ECO:0000256" key="5">
    <source>
        <dbReference type="ARBA" id="ARBA00023136"/>
    </source>
</evidence>
<accession>A0ABU1ZYT1</accession>
<feature type="transmembrane region" description="Helical" evidence="6">
    <location>
        <begin position="177"/>
        <end position="198"/>
    </location>
</feature>